<comment type="caution">
    <text evidence="4">The sequence shown here is derived from an EMBL/GenBank/DDBJ whole genome shotgun (WGS) entry which is preliminary data.</text>
</comment>
<organism evidence="4 5">
    <name type="scientific">Mycena chlorophos</name>
    <name type="common">Agaric fungus</name>
    <name type="synonym">Agaricus chlorophos</name>
    <dbReference type="NCBI Taxonomy" id="658473"/>
    <lineage>
        <taxon>Eukaryota</taxon>
        <taxon>Fungi</taxon>
        <taxon>Dikarya</taxon>
        <taxon>Basidiomycota</taxon>
        <taxon>Agaricomycotina</taxon>
        <taxon>Agaricomycetes</taxon>
        <taxon>Agaricomycetidae</taxon>
        <taxon>Agaricales</taxon>
        <taxon>Marasmiineae</taxon>
        <taxon>Mycenaceae</taxon>
        <taxon>Mycena</taxon>
    </lineage>
</organism>
<keyword evidence="5" id="KW-1185">Reference proteome</keyword>
<sequence>MAPHSSIRFRHQLGFSLTLLLSLTRVHALTLTLPSGAISFPTGQTVSVQWIRDDASDPVSFGIMQRSLQNEAVLAVTAVENGAEAQSGSVNVVFGTVGQVLLAPISQTSLSDGETPNQLEAGKQLTIVEGSQSPTTNSSSGDDNNNGDGQTTQTVTTVAQTTTTIQSVAAKTTTSSSTAEESQTTSSSSQSENTSTSSELPPDITASTPHGQNSTAGAGSGGTGTTKTTPLPGGVTTSPGSNVNSNSTSSSSNSTSGSSAASTSKPKTNKAAIAAAVVLSLLLVALLAILMLRMVAKRRRQATTANRISRFYGMQRSESRARTIASFGFGTSTFQTQTQTQTGITQMEPEMGSLYRADAEAMLMFPGPQSATSVGRDSVFGAAAAGLAGVGTGAGRGR</sequence>
<keyword evidence="3" id="KW-0732">Signal</keyword>
<feature type="transmembrane region" description="Helical" evidence="2">
    <location>
        <begin position="271"/>
        <end position="292"/>
    </location>
</feature>
<feature type="compositionally biased region" description="Low complexity" evidence="1">
    <location>
        <begin position="168"/>
        <end position="199"/>
    </location>
</feature>
<dbReference type="OrthoDB" id="3058674at2759"/>
<feature type="region of interest" description="Disordered" evidence="1">
    <location>
        <begin position="130"/>
        <end position="152"/>
    </location>
</feature>
<feature type="signal peptide" evidence="3">
    <location>
        <begin position="1"/>
        <end position="28"/>
    </location>
</feature>
<feature type="compositionally biased region" description="Low complexity" evidence="1">
    <location>
        <begin position="135"/>
        <end position="152"/>
    </location>
</feature>
<evidence type="ECO:0000313" key="4">
    <source>
        <dbReference type="EMBL" id="KAF7314159.1"/>
    </source>
</evidence>
<evidence type="ECO:0000256" key="2">
    <source>
        <dbReference type="SAM" id="Phobius"/>
    </source>
</evidence>
<feature type="chain" id="PRO_5034970590" evidence="3">
    <location>
        <begin position="29"/>
        <end position="398"/>
    </location>
</feature>
<keyword evidence="2" id="KW-0812">Transmembrane</keyword>
<evidence type="ECO:0000313" key="5">
    <source>
        <dbReference type="Proteomes" id="UP000613580"/>
    </source>
</evidence>
<gene>
    <name evidence="4" type="ORF">HMN09_00575200</name>
</gene>
<feature type="region of interest" description="Disordered" evidence="1">
    <location>
        <begin position="168"/>
        <end position="266"/>
    </location>
</feature>
<accession>A0A8H6WD04</accession>
<evidence type="ECO:0000256" key="3">
    <source>
        <dbReference type="SAM" id="SignalP"/>
    </source>
</evidence>
<evidence type="ECO:0000256" key="1">
    <source>
        <dbReference type="SAM" id="MobiDB-lite"/>
    </source>
</evidence>
<keyword evidence="2" id="KW-0472">Membrane</keyword>
<feature type="compositionally biased region" description="Low complexity" evidence="1">
    <location>
        <begin position="225"/>
        <end position="266"/>
    </location>
</feature>
<dbReference type="AlphaFoldDB" id="A0A8H6WD04"/>
<keyword evidence="2" id="KW-1133">Transmembrane helix</keyword>
<dbReference type="EMBL" id="JACAZE010000006">
    <property type="protein sequence ID" value="KAF7314159.1"/>
    <property type="molecule type" value="Genomic_DNA"/>
</dbReference>
<protein>
    <submittedName>
        <fullName evidence="4">Uncharacterized protein</fullName>
    </submittedName>
</protein>
<proteinExistence type="predicted"/>
<dbReference type="Proteomes" id="UP000613580">
    <property type="component" value="Unassembled WGS sequence"/>
</dbReference>
<reference evidence="4" key="1">
    <citation type="submission" date="2020-05" db="EMBL/GenBank/DDBJ databases">
        <title>Mycena genomes resolve the evolution of fungal bioluminescence.</title>
        <authorList>
            <person name="Tsai I.J."/>
        </authorList>
    </citation>
    <scope>NUCLEOTIDE SEQUENCE</scope>
    <source>
        <strain evidence="4">110903Hualien_Pintung</strain>
    </source>
</reference>
<name>A0A8H6WD04_MYCCL</name>